<accession>A0AAW3I723</accession>
<organism evidence="4 5">
    <name type="scientific">Achromobacter spanius</name>
    <dbReference type="NCBI Taxonomy" id="217203"/>
    <lineage>
        <taxon>Bacteria</taxon>
        <taxon>Pseudomonadati</taxon>
        <taxon>Pseudomonadota</taxon>
        <taxon>Betaproteobacteria</taxon>
        <taxon>Burkholderiales</taxon>
        <taxon>Alcaligenaceae</taxon>
        <taxon>Achromobacter</taxon>
    </lineage>
</organism>
<gene>
    <name evidence="4" type="ORF">AFM18_08305</name>
</gene>
<evidence type="ECO:0008006" key="6">
    <source>
        <dbReference type="Google" id="ProtNLM"/>
    </source>
</evidence>
<evidence type="ECO:0000313" key="4">
    <source>
        <dbReference type="EMBL" id="KNE28158.1"/>
    </source>
</evidence>
<proteinExistence type="predicted"/>
<evidence type="ECO:0000313" key="5">
    <source>
        <dbReference type="Proteomes" id="UP000037511"/>
    </source>
</evidence>
<keyword evidence="3" id="KW-0231">Viral genome packaging</keyword>
<comment type="subcellular location">
    <subcellularLocation>
        <location evidence="1">Virion</location>
    </subcellularLocation>
</comment>
<dbReference type="EMBL" id="LGVG01000008">
    <property type="protein sequence ID" value="KNE28158.1"/>
    <property type="molecule type" value="Genomic_DNA"/>
</dbReference>
<evidence type="ECO:0000256" key="3">
    <source>
        <dbReference type="ARBA" id="ARBA00023219"/>
    </source>
</evidence>
<dbReference type="Pfam" id="PF12236">
    <property type="entry name" value="Head-tail_con"/>
    <property type="match status" value="1"/>
</dbReference>
<evidence type="ECO:0000256" key="2">
    <source>
        <dbReference type="ARBA" id="ARBA00022612"/>
    </source>
</evidence>
<keyword evidence="2" id="KW-1188">Viral release from host cell</keyword>
<name>A0AAW3I723_9BURK</name>
<dbReference type="AlphaFoldDB" id="A0AAW3I723"/>
<comment type="caution">
    <text evidence="4">The sequence shown here is derived from an EMBL/GenBank/DDBJ whole genome shotgun (WGS) entry which is preliminary data.</text>
</comment>
<sequence>MADNSDIELVRQILADHAKFKNDRTSFEEQWNEIIERVLPRFRKFNSGHELPGQKRTQNIFDSTASMALRHFAAAFDSMITPRTQKYQRLTTSNLALRDNDNVKAYLEAVTDVQFSMRYRWRAGFTTQMGEFYVGQGAFGSSGLMIEDTGNPMQPVRYRNIRLSQLYFSEGADGLVDKAHMVWKLTARQAAQRWGRNALPDTVKNALDRNNYEQCFDFLHCIQPRDQRDPTKRDSRNMRYQSVWICRQGDVIVEHGGFRTFPLAVGRFYSTDDSPYAYSPAMESLPDINMLNEMERTNIRGAQKLVDPPLLLPEDGVLEGFDLRSGALNYGGLNEQGQQMVQPLQLGNNVPLGIEYANQKREAVNLGFYVTLFQIMVDTPAMTATEVLERAQEKGILLAPTMGRVQSETLGPLTERELDIAMNYGLLPPMPDELREAGADVEIEYDSPLNRAMRSGEASATLQWLGAIAPLAQIDPRVQAVPNAVEIARGLADSLSVPTKYLNTEDQTEADIAAQQQQAQAAELLQAAPIAAATAKDMTAAAANAQNATI</sequence>
<dbReference type="InterPro" id="IPR020991">
    <property type="entry name" value="Connector_podovirus"/>
</dbReference>
<evidence type="ECO:0000256" key="1">
    <source>
        <dbReference type="ARBA" id="ARBA00004328"/>
    </source>
</evidence>
<dbReference type="Proteomes" id="UP000037511">
    <property type="component" value="Unassembled WGS sequence"/>
</dbReference>
<reference evidence="4 5" key="1">
    <citation type="submission" date="2015-07" db="EMBL/GenBank/DDBJ databases">
        <title>Draft genome of Achromobacter spanius.</title>
        <authorList>
            <person name="Wang X."/>
        </authorList>
    </citation>
    <scope>NUCLEOTIDE SEQUENCE [LARGE SCALE GENOMIC DNA]</scope>
    <source>
        <strain evidence="4 5">CGMCC9173</strain>
    </source>
</reference>
<dbReference type="RefSeq" id="WP_050446321.1">
    <property type="nucleotide sequence ID" value="NZ_LGVG01000008.1"/>
</dbReference>
<protein>
    <recommendedName>
        <fullName evidence="6">Phage head-tail adapter protein</fullName>
    </recommendedName>
</protein>